<dbReference type="InterPro" id="IPR002941">
    <property type="entry name" value="DNA_methylase_N4/N6"/>
</dbReference>
<evidence type="ECO:0000256" key="4">
    <source>
        <dbReference type="ARBA" id="ARBA00022691"/>
    </source>
</evidence>
<dbReference type="GO" id="GO:0015667">
    <property type="term" value="F:site-specific DNA-methyltransferase (cytosine-N4-specific) activity"/>
    <property type="evidence" value="ECO:0007669"/>
    <property type="project" value="UniProtKB-EC"/>
</dbReference>
<keyword evidence="11" id="KW-1185">Reference proteome</keyword>
<evidence type="ECO:0000259" key="9">
    <source>
        <dbReference type="Pfam" id="PF01555"/>
    </source>
</evidence>
<sequence length="352" mass="41980">METKHILLFKNSQNTQINNESIDFILTSPPYPMIEMWDETFFKLNQEIKNQFNKKNYRLAYELMHNELNKTWKECYRVLKPGGIIAINIGDATRTLNKNFQLFTNHVKIIEYMQNLGMQSLPPIIWRKTSNKPNKFMGSGMLPVNAYVTLEHEYILIFRKGEKRKFNKNEIIRRRKSAFFWEERNKWFSDIWKDIVGENQTIDKYYKTNRDRNAAFPLELSLRLIHMFSIYEDTVFDPFLGTGTTTIASAVLGRNSIGYEIDTSFKNLIKERINNIKTITEQYINNRINSHKKFIENYIKQKNKAFKYYNENLKTPVMTSQEKDISFYQISNVQKNENLFICKYSNFTPFLI</sequence>
<dbReference type="eggNOG" id="COG0863">
    <property type="taxonomic scope" value="Bacteria"/>
</dbReference>
<evidence type="ECO:0000313" key="10">
    <source>
        <dbReference type="EMBL" id="ACM93755.1"/>
    </source>
</evidence>
<dbReference type="InterPro" id="IPR029063">
    <property type="entry name" value="SAM-dependent_MTases_sf"/>
</dbReference>
<dbReference type="GO" id="GO:0009307">
    <property type="term" value="P:DNA restriction-modification system"/>
    <property type="evidence" value="ECO:0007669"/>
    <property type="project" value="UniProtKB-KW"/>
</dbReference>
<keyword evidence="6" id="KW-0238">DNA-binding</keyword>
<reference evidence="10 11" key="1">
    <citation type="journal article" date="2009" name="PLoS Genet.">
        <title>Adaptations to submarine hydrothermal environments exemplified by the genome of Nautilia profundicola.</title>
        <authorList>
            <person name="Campbell B.J."/>
            <person name="Smith J.L."/>
            <person name="Hanson T.E."/>
            <person name="Klotz M.G."/>
            <person name="Stein L.Y."/>
            <person name="Lee C.K."/>
            <person name="Wu D."/>
            <person name="Robinson J.M."/>
            <person name="Khouri H.M."/>
            <person name="Eisen J.A."/>
            <person name="Cary S.C."/>
        </authorList>
    </citation>
    <scope>NUCLEOTIDE SEQUENCE [LARGE SCALE GENOMIC DNA]</scope>
    <source>
        <strain evidence="11">ATCC BAA-1463 / DSM 18972 / AmH</strain>
    </source>
</reference>
<name>B9L9Q0_NAUPA</name>
<dbReference type="GO" id="GO:0005737">
    <property type="term" value="C:cytoplasm"/>
    <property type="evidence" value="ECO:0007669"/>
    <property type="project" value="TreeGrafter"/>
</dbReference>
<comment type="similarity">
    <text evidence="1">Belongs to the N(4)/N(6)-methyltransferase family. N(4) subfamily.</text>
</comment>
<dbReference type="PANTHER" id="PTHR13370:SF3">
    <property type="entry name" value="TRNA (GUANINE(10)-N2)-METHYLTRANSFERASE HOMOLOG"/>
    <property type="match status" value="1"/>
</dbReference>
<protein>
    <recommendedName>
        <fullName evidence="8">Methyltransferase</fullName>
        <ecNumber evidence="8">2.1.1.-</ecNumber>
    </recommendedName>
</protein>
<evidence type="ECO:0000256" key="3">
    <source>
        <dbReference type="ARBA" id="ARBA00022679"/>
    </source>
</evidence>
<dbReference type="GO" id="GO:0003677">
    <property type="term" value="F:DNA binding"/>
    <property type="evidence" value="ECO:0007669"/>
    <property type="project" value="UniProtKB-KW"/>
</dbReference>
<dbReference type="AlphaFoldDB" id="B9L9Q0"/>
<evidence type="ECO:0000256" key="1">
    <source>
        <dbReference type="ARBA" id="ARBA00010203"/>
    </source>
</evidence>
<accession>B9L9Q0</accession>
<evidence type="ECO:0000256" key="5">
    <source>
        <dbReference type="ARBA" id="ARBA00022747"/>
    </source>
</evidence>
<dbReference type="InterPro" id="IPR001091">
    <property type="entry name" value="RM_Methyltransferase"/>
</dbReference>
<gene>
    <name evidence="10" type="ordered locus">NAMH_0956</name>
</gene>
<dbReference type="Pfam" id="PF01555">
    <property type="entry name" value="N6_N4_Mtase"/>
    <property type="match status" value="1"/>
</dbReference>
<evidence type="ECO:0000256" key="2">
    <source>
        <dbReference type="ARBA" id="ARBA00022603"/>
    </source>
</evidence>
<dbReference type="EMBL" id="CP001279">
    <property type="protein sequence ID" value="ACM93755.1"/>
    <property type="molecule type" value="Genomic_DNA"/>
</dbReference>
<comment type="catalytic activity">
    <reaction evidence="7">
        <text>a 2'-deoxycytidine in DNA + S-adenosyl-L-methionine = an N(4)-methyl-2'-deoxycytidine in DNA + S-adenosyl-L-homocysteine + H(+)</text>
        <dbReference type="Rhea" id="RHEA:16857"/>
        <dbReference type="Rhea" id="RHEA-COMP:11369"/>
        <dbReference type="Rhea" id="RHEA-COMP:13674"/>
        <dbReference type="ChEBI" id="CHEBI:15378"/>
        <dbReference type="ChEBI" id="CHEBI:57856"/>
        <dbReference type="ChEBI" id="CHEBI:59789"/>
        <dbReference type="ChEBI" id="CHEBI:85452"/>
        <dbReference type="ChEBI" id="CHEBI:137933"/>
        <dbReference type="EC" id="2.1.1.113"/>
    </reaction>
</comment>
<keyword evidence="5" id="KW-0680">Restriction system</keyword>
<dbReference type="KEGG" id="nam:NAMH_0956"/>
<dbReference type="GO" id="GO:0008170">
    <property type="term" value="F:N-methyltransferase activity"/>
    <property type="evidence" value="ECO:0007669"/>
    <property type="project" value="InterPro"/>
</dbReference>
<dbReference type="REBASE" id="20225">
    <property type="entry name" value="M.NprORF956P"/>
</dbReference>
<keyword evidence="4" id="KW-0949">S-adenosyl-L-methionine</keyword>
<dbReference type="InterPro" id="IPR017985">
    <property type="entry name" value="MeTrfase_CN4_CS"/>
</dbReference>
<feature type="domain" description="DNA methylase N-4/N-6" evidence="9">
    <location>
        <begin position="22"/>
        <end position="271"/>
    </location>
</feature>
<dbReference type="EC" id="2.1.1.-" evidence="8"/>
<dbReference type="Proteomes" id="UP000000448">
    <property type="component" value="Chromosome"/>
</dbReference>
<dbReference type="OrthoDB" id="9773060at2"/>
<dbReference type="STRING" id="598659.NAMH_0956"/>
<dbReference type="PANTHER" id="PTHR13370">
    <property type="entry name" value="RNA METHYLASE-RELATED"/>
    <property type="match status" value="1"/>
</dbReference>
<dbReference type="GO" id="GO:0009007">
    <property type="term" value="F:site-specific DNA-methyltransferase (adenine-specific) activity"/>
    <property type="evidence" value="ECO:0007669"/>
    <property type="project" value="TreeGrafter"/>
</dbReference>
<evidence type="ECO:0000256" key="6">
    <source>
        <dbReference type="ARBA" id="ARBA00023125"/>
    </source>
</evidence>
<evidence type="ECO:0000256" key="8">
    <source>
        <dbReference type="RuleBase" id="RU362026"/>
    </source>
</evidence>
<organism evidence="10 11">
    <name type="scientific">Nautilia profundicola (strain ATCC BAA-1463 / DSM 18972 / AmH)</name>
    <dbReference type="NCBI Taxonomy" id="598659"/>
    <lineage>
        <taxon>Bacteria</taxon>
        <taxon>Pseudomonadati</taxon>
        <taxon>Campylobacterota</taxon>
        <taxon>Epsilonproteobacteria</taxon>
        <taxon>Nautiliales</taxon>
        <taxon>Nautiliaceae</taxon>
        <taxon>Nautilia</taxon>
    </lineage>
</organism>
<dbReference type="HOGENOM" id="CLU_024927_2_2_7"/>
<dbReference type="PROSITE" id="PS00093">
    <property type="entry name" value="N4_MTASE"/>
    <property type="match status" value="1"/>
</dbReference>
<dbReference type="GO" id="GO:0032259">
    <property type="term" value="P:methylation"/>
    <property type="evidence" value="ECO:0007669"/>
    <property type="project" value="UniProtKB-KW"/>
</dbReference>
<keyword evidence="2 10" id="KW-0489">Methyltransferase</keyword>
<proteinExistence type="inferred from homology"/>
<dbReference type="PRINTS" id="PR00508">
    <property type="entry name" value="S21N4MTFRASE"/>
</dbReference>
<keyword evidence="3" id="KW-0808">Transferase</keyword>
<evidence type="ECO:0000313" key="11">
    <source>
        <dbReference type="Proteomes" id="UP000000448"/>
    </source>
</evidence>
<dbReference type="Gene3D" id="3.40.50.150">
    <property type="entry name" value="Vaccinia Virus protein VP39"/>
    <property type="match status" value="1"/>
</dbReference>
<dbReference type="SUPFAM" id="SSF53335">
    <property type="entry name" value="S-adenosyl-L-methionine-dependent methyltransferases"/>
    <property type="match status" value="1"/>
</dbReference>
<dbReference type="RefSeq" id="WP_015902807.1">
    <property type="nucleotide sequence ID" value="NC_012115.1"/>
</dbReference>
<evidence type="ECO:0000256" key="7">
    <source>
        <dbReference type="ARBA" id="ARBA00049120"/>
    </source>
</evidence>